<reference evidence="1 2" key="1">
    <citation type="submission" date="2015-12" db="EMBL/GenBank/DDBJ databases">
        <title>The genome of Folsomia candida.</title>
        <authorList>
            <person name="Faddeeva A."/>
            <person name="Derks M.F."/>
            <person name="Anvar Y."/>
            <person name="Smit S."/>
            <person name="Van Straalen N."/>
            <person name="Roelofs D."/>
        </authorList>
    </citation>
    <scope>NUCLEOTIDE SEQUENCE [LARGE SCALE GENOMIC DNA]</scope>
    <source>
        <strain evidence="1 2">VU population</strain>
        <tissue evidence="1">Whole body</tissue>
    </source>
</reference>
<accession>A0A226EQC9</accession>
<dbReference type="EMBL" id="LNIX01000002">
    <property type="protein sequence ID" value="OXA59470.1"/>
    <property type="molecule type" value="Genomic_DNA"/>
</dbReference>
<gene>
    <name evidence="1" type="ORF">Fcan01_05635</name>
</gene>
<sequence>MSDFKQLIISNALSLILLGSMKDLKECPKRDIQRESAGRENGEKASLNLASYRAKIRHGRINSLPLGSIPRIPTEDLDDAKHFSILGDSAILISFLYPRPLNLGGQS</sequence>
<evidence type="ECO:0000313" key="2">
    <source>
        <dbReference type="Proteomes" id="UP000198287"/>
    </source>
</evidence>
<comment type="caution">
    <text evidence="1">The sequence shown here is derived from an EMBL/GenBank/DDBJ whole genome shotgun (WGS) entry which is preliminary data.</text>
</comment>
<dbReference type="Proteomes" id="UP000198287">
    <property type="component" value="Unassembled WGS sequence"/>
</dbReference>
<dbReference type="AlphaFoldDB" id="A0A226EQC9"/>
<name>A0A226EQC9_FOLCA</name>
<proteinExistence type="predicted"/>
<evidence type="ECO:0000313" key="1">
    <source>
        <dbReference type="EMBL" id="OXA59470.1"/>
    </source>
</evidence>
<organism evidence="1 2">
    <name type="scientific">Folsomia candida</name>
    <name type="common">Springtail</name>
    <dbReference type="NCBI Taxonomy" id="158441"/>
    <lineage>
        <taxon>Eukaryota</taxon>
        <taxon>Metazoa</taxon>
        <taxon>Ecdysozoa</taxon>
        <taxon>Arthropoda</taxon>
        <taxon>Hexapoda</taxon>
        <taxon>Collembola</taxon>
        <taxon>Entomobryomorpha</taxon>
        <taxon>Isotomoidea</taxon>
        <taxon>Isotomidae</taxon>
        <taxon>Proisotominae</taxon>
        <taxon>Folsomia</taxon>
    </lineage>
</organism>
<protein>
    <submittedName>
        <fullName evidence="1">Uncharacterized protein</fullName>
    </submittedName>
</protein>
<keyword evidence="2" id="KW-1185">Reference proteome</keyword>